<dbReference type="AlphaFoldDB" id="A0A2G9Y935"/>
<dbReference type="Proteomes" id="UP000231025">
    <property type="component" value="Unassembled WGS sequence"/>
</dbReference>
<proteinExistence type="predicted"/>
<evidence type="ECO:0000313" key="2">
    <source>
        <dbReference type="EMBL" id="PIP15021.1"/>
    </source>
</evidence>
<sequence>MKTTPQPEELLERHPINFPLSVLNYWVEAHKGISFRQFEQNEKEEGQAQPVSVRKNGEDMPPNW</sequence>
<comment type="caution">
    <text evidence="2">The sequence shown here is derived from an EMBL/GenBank/DDBJ whole genome shotgun (WGS) entry which is preliminary data.</text>
</comment>
<accession>A0A2G9Y935</accession>
<organism evidence="2 3">
    <name type="scientific">Candidatus Roizmanbacteria bacterium CG23_combo_of_CG06-09_8_20_14_all_35_49</name>
    <dbReference type="NCBI Taxonomy" id="1974863"/>
    <lineage>
        <taxon>Bacteria</taxon>
        <taxon>Candidatus Roizmaniibacteriota</taxon>
    </lineage>
</organism>
<evidence type="ECO:0000256" key="1">
    <source>
        <dbReference type="SAM" id="MobiDB-lite"/>
    </source>
</evidence>
<evidence type="ECO:0000313" key="3">
    <source>
        <dbReference type="Proteomes" id="UP000231025"/>
    </source>
</evidence>
<gene>
    <name evidence="2" type="ORF">COX47_01935</name>
</gene>
<reference evidence="2 3" key="1">
    <citation type="submission" date="2017-09" db="EMBL/GenBank/DDBJ databases">
        <title>Depth-based differentiation of microbial function through sediment-hosted aquifers and enrichment of novel symbionts in the deep terrestrial subsurface.</title>
        <authorList>
            <person name="Probst A.J."/>
            <person name="Ladd B."/>
            <person name="Jarett J.K."/>
            <person name="Geller-Mcgrath D.E."/>
            <person name="Sieber C.M."/>
            <person name="Emerson J.B."/>
            <person name="Anantharaman K."/>
            <person name="Thomas B.C."/>
            <person name="Malmstrom R."/>
            <person name="Stieglmeier M."/>
            <person name="Klingl A."/>
            <person name="Woyke T."/>
            <person name="Ryan C.M."/>
            <person name="Banfield J.F."/>
        </authorList>
    </citation>
    <scope>NUCLEOTIDE SEQUENCE [LARGE SCALE GENOMIC DNA]</scope>
    <source>
        <strain evidence="2">CG23_combo_of_CG06-09_8_20_14_all_35_49</strain>
    </source>
</reference>
<feature type="region of interest" description="Disordered" evidence="1">
    <location>
        <begin position="40"/>
        <end position="64"/>
    </location>
</feature>
<name>A0A2G9Y935_9BACT</name>
<dbReference type="EMBL" id="PCRE01000028">
    <property type="protein sequence ID" value="PIP15021.1"/>
    <property type="molecule type" value="Genomic_DNA"/>
</dbReference>
<protein>
    <submittedName>
        <fullName evidence="2">Uncharacterized protein</fullName>
    </submittedName>
</protein>